<dbReference type="RefSeq" id="WP_116176934.1">
    <property type="nucleotide sequence ID" value="NZ_CP144375.1"/>
</dbReference>
<name>A0A3E0HDX7_9PSEU</name>
<comment type="similarity">
    <text evidence="1 4">Belongs to the bacterial solute-binding protein 3 family.</text>
</comment>
<dbReference type="SUPFAM" id="SSF53850">
    <property type="entry name" value="Periplasmic binding protein-like II"/>
    <property type="match status" value="1"/>
</dbReference>
<dbReference type="GO" id="GO:0030288">
    <property type="term" value="C:outer membrane-bounded periplasmic space"/>
    <property type="evidence" value="ECO:0007669"/>
    <property type="project" value="TreeGrafter"/>
</dbReference>
<dbReference type="PROSITE" id="PS01039">
    <property type="entry name" value="SBP_BACTERIAL_3"/>
    <property type="match status" value="1"/>
</dbReference>
<protein>
    <submittedName>
        <fullName evidence="8">Polar amino acid transport system substrate-binding protein</fullName>
    </submittedName>
</protein>
<dbReference type="PROSITE" id="PS51257">
    <property type="entry name" value="PROKAR_LIPOPROTEIN"/>
    <property type="match status" value="1"/>
</dbReference>
<dbReference type="InterPro" id="IPR001638">
    <property type="entry name" value="Solute-binding_3/MltF_N"/>
</dbReference>
<reference evidence="8 9" key="1">
    <citation type="submission" date="2018-08" db="EMBL/GenBank/DDBJ databases">
        <title>Genomic Encyclopedia of Archaeal and Bacterial Type Strains, Phase II (KMG-II): from individual species to whole genera.</title>
        <authorList>
            <person name="Goeker M."/>
        </authorList>
    </citation>
    <scope>NUCLEOTIDE SEQUENCE [LARGE SCALE GENOMIC DNA]</scope>
    <source>
        <strain evidence="8 9">DSM 45791</strain>
    </source>
</reference>
<dbReference type="InterPro" id="IPR018313">
    <property type="entry name" value="SBP_3_CS"/>
</dbReference>
<dbReference type="Pfam" id="PF00497">
    <property type="entry name" value="SBP_bac_3"/>
    <property type="match status" value="1"/>
</dbReference>
<sequence>MKRALVVLAAALTLSGCASVSTTVIPTVPAQEPLPGNASVGAAPPAAAAEQCTDPVASLRPPNPLPAPGQMPAGSTMAKIAQRGRLIVGVDQNTFHMGFRDPATGQIQGFDIDMARAVAQALLGDPNAVQLKVLTSDQRIPALQNGDVDIVVRTMTITCDRLKQVGFSAVYYDAKQRILVKQNSTIDGPAALGGKKVCATKGSTSLAAVAALPAKPVPVSVSDWTDCLVMLQQGQVDAVSTDDVILAGMAAQDQYTKVVGAPLADEPYGMAIPLQNQDFVRFVNGVLQNVESNGTWTASYQRWLGSLLPGATPAPPTPQYRD</sequence>
<feature type="chain" id="PRO_5039295922" evidence="6">
    <location>
        <begin position="21"/>
        <end position="322"/>
    </location>
</feature>
<dbReference type="InterPro" id="IPR051455">
    <property type="entry name" value="Bact_solute-bind_prot3"/>
</dbReference>
<dbReference type="Gene3D" id="3.40.190.10">
    <property type="entry name" value="Periplasmic binding protein-like II"/>
    <property type="match status" value="2"/>
</dbReference>
<evidence type="ECO:0000256" key="6">
    <source>
        <dbReference type="SAM" id="SignalP"/>
    </source>
</evidence>
<keyword evidence="2" id="KW-0813">Transport</keyword>
<feature type="signal peptide" evidence="6">
    <location>
        <begin position="1"/>
        <end position="20"/>
    </location>
</feature>
<proteinExistence type="inferred from homology"/>
<evidence type="ECO:0000256" key="2">
    <source>
        <dbReference type="ARBA" id="ARBA00022448"/>
    </source>
</evidence>
<dbReference type="SMART" id="SM00062">
    <property type="entry name" value="PBPb"/>
    <property type="match status" value="1"/>
</dbReference>
<dbReference type="PANTHER" id="PTHR30085:SF6">
    <property type="entry name" value="ABC TRANSPORTER GLUTAMINE-BINDING PROTEIN GLNH"/>
    <property type="match status" value="1"/>
</dbReference>
<comment type="caution">
    <text evidence="8">The sequence shown here is derived from an EMBL/GenBank/DDBJ whole genome shotgun (WGS) entry which is preliminary data.</text>
</comment>
<keyword evidence="9" id="KW-1185">Reference proteome</keyword>
<accession>A0A3E0HDX7</accession>
<feature type="domain" description="Solute-binding protein family 3/N-terminal" evidence="7">
    <location>
        <begin position="85"/>
        <end position="307"/>
    </location>
</feature>
<feature type="region of interest" description="Disordered" evidence="5">
    <location>
        <begin position="36"/>
        <end position="74"/>
    </location>
</feature>
<evidence type="ECO:0000313" key="8">
    <source>
        <dbReference type="EMBL" id="REH43469.1"/>
    </source>
</evidence>
<dbReference type="PANTHER" id="PTHR30085">
    <property type="entry name" value="AMINO ACID ABC TRANSPORTER PERMEASE"/>
    <property type="match status" value="1"/>
</dbReference>
<dbReference type="OrthoDB" id="9807888at2"/>
<dbReference type="GO" id="GO:0006865">
    <property type="term" value="P:amino acid transport"/>
    <property type="evidence" value="ECO:0007669"/>
    <property type="project" value="TreeGrafter"/>
</dbReference>
<organism evidence="8 9">
    <name type="scientific">Kutzneria buriramensis</name>
    <dbReference type="NCBI Taxonomy" id="1045776"/>
    <lineage>
        <taxon>Bacteria</taxon>
        <taxon>Bacillati</taxon>
        <taxon>Actinomycetota</taxon>
        <taxon>Actinomycetes</taxon>
        <taxon>Pseudonocardiales</taxon>
        <taxon>Pseudonocardiaceae</taxon>
        <taxon>Kutzneria</taxon>
    </lineage>
</organism>
<keyword evidence="3 6" id="KW-0732">Signal</keyword>
<dbReference type="GO" id="GO:0005576">
    <property type="term" value="C:extracellular region"/>
    <property type="evidence" value="ECO:0007669"/>
    <property type="project" value="TreeGrafter"/>
</dbReference>
<evidence type="ECO:0000313" key="9">
    <source>
        <dbReference type="Proteomes" id="UP000256269"/>
    </source>
</evidence>
<evidence type="ECO:0000259" key="7">
    <source>
        <dbReference type="SMART" id="SM00062"/>
    </source>
</evidence>
<evidence type="ECO:0000256" key="1">
    <source>
        <dbReference type="ARBA" id="ARBA00010333"/>
    </source>
</evidence>
<dbReference type="EMBL" id="QUNO01000009">
    <property type="protein sequence ID" value="REH43469.1"/>
    <property type="molecule type" value="Genomic_DNA"/>
</dbReference>
<evidence type="ECO:0000256" key="4">
    <source>
        <dbReference type="RuleBase" id="RU003744"/>
    </source>
</evidence>
<dbReference type="CDD" id="cd13690">
    <property type="entry name" value="PBP2_GluB"/>
    <property type="match status" value="1"/>
</dbReference>
<dbReference type="Proteomes" id="UP000256269">
    <property type="component" value="Unassembled WGS sequence"/>
</dbReference>
<dbReference type="AlphaFoldDB" id="A0A3E0HDX7"/>
<evidence type="ECO:0000256" key="5">
    <source>
        <dbReference type="SAM" id="MobiDB-lite"/>
    </source>
</evidence>
<gene>
    <name evidence="8" type="ORF">BCF44_10912</name>
</gene>
<evidence type="ECO:0000256" key="3">
    <source>
        <dbReference type="ARBA" id="ARBA00022729"/>
    </source>
</evidence>